<feature type="transmembrane region" description="Helical" evidence="6">
    <location>
        <begin position="12"/>
        <end position="34"/>
    </location>
</feature>
<keyword evidence="3 6" id="KW-0812">Transmembrane</keyword>
<evidence type="ECO:0000313" key="8">
    <source>
        <dbReference type="Proteomes" id="UP000266313"/>
    </source>
</evidence>
<gene>
    <name evidence="7" type="ORF">sS8_3642</name>
</gene>
<evidence type="ECO:0000313" key="7">
    <source>
        <dbReference type="EMBL" id="BBA35579.1"/>
    </source>
</evidence>
<protein>
    <submittedName>
        <fullName evidence="7">Putative ATP synthase protein I</fullName>
    </submittedName>
</protein>
<feature type="transmembrane region" description="Helical" evidence="6">
    <location>
        <begin position="72"/>
        <end position="93"/>
    </location>
</feature>
<dbReference type="EMBL" id="AP017928">
    <property type="protein sequence ID" value="BBA35579.1"/>
    <property type="molecule type" value="Genomic_DNA"/>
</dbReference>
<accession>A0A250L0L2</accession>
<organism evidence="7 8">
    <name type="scientific">Methylocaldum marinum</name>
    <dbReference type="NCBI Taxonomy" id="1432792"/>
    <lineage>
        <taxon>Bacteria</taxon>
        <taxon>Pseudomonadati</taxon>
        <taxon>Pseudomonadota</taxon>
        <taxon>Gammaproteobacteria</taxon>
        <taxon>Methylococcales</taxon>
        <taxon>Methylococcaceae</taxon>
        <taxon>Methylocaldum</taxon>
    </lineage>
</organism>
<evidence type="ECO:0000256" key="1">
    <source>
        <dbReference type="ARBA" id="ARBA00004651"/>
    </source>
</evidence>
<feature type="transmembrane region" description="Helical" evidence="6">
    <location>
        <begin position="99"/>
        <end position="120"/>
    </location>
</feature>
<name>A0A250L0L2_9GAMM</name>
<dbReference type="GO" id="GO:0005886">
    <property type="term" value="C:plasma membrane"/>
    <property type="evidence" value="ECO:0007669"/>
    <property type="project" value="UniProtKB-SubCell"/>
</dbReference>
<dbReference type="KEGG" id="mmai:sS8_3642"/>
<dbReference type="OrthoDB" id="5702716at2"/>
<keyword evidence="5 6" id="KW-0472">Membrane</keyword>
<keyword evidence="4 6" id="KW-1133">Transmembrane helix</keyword>
<comment type="subcellular location">
    <subcellularLocation>
        <location evidence="1">Cell membrane</location>
        <topology evidence="1">Multi-pass membrane protein</topology>
    </subcellularLocation>
</comment>
<keyword evidence="8" id="KW-1185">Reference proteome</keyword>
<dbReference type="RefSeq" id="WP_119630894.1">
    <property type="nucleotide sequence ID" value="NZ_AP017928.1"/>
</dbReference>
<dbReference type="AlphaFoldDB" id="A0A250L0L2"/>
<evidence type="ECO:0000256" key="6">
    <source>
        <dbReference type="SAM" id="Phobius"/>
    </source>
</evidence>
<feature type="transmembrane region" description="Helical" evidence="6">
    <location>
        <begin position="40"/>
        <end position="60"/>
    </location>
</feature>
<evidence type="ECO:0000256" key="2">
    <source>
        <dbReference type="ARBA" id="ARBA00022475"/>
    </source>
</evidence>
<evidence type="ECO:0000256" key="5">
    <source>
        <dbReference type="ARBA" id="ARBA00023136"/>
    </source>
</evidence>
<dbReference type="InterPro" id="IPR005598">
    <property type="entry name" value="ATP_synth_I"/>
</dbReference>
<keyword evidence="2" id="KW-1003">Cell membrane</keyword>
<dbReference type="Pfam" id="PF03899">
    <property type="entry name" value="ATP-synt_I"/>
    <property type="match status" value="1"/>
</dbReference>
<proteinExistence type="predicted"/>
<evidence type="ECO:0000256" key="3">
    <source>
        <dbReference type="ARBA" id="ARBA00022692"/>
    </source>
</evidence>
<sequence length="125" mass="13853">MTAKKLLFAVKRVLLMQLFTIALIGGVTLAFFGWPVARSALFGGLIAFLPNVYFAAKFGVSDRTRTAEDIVRSFYIGESIKIIITAGLFILIFQLPNILFLPLFAGFVSVLVVFWCALLMRDIEG</sequence>
<dbReference type="Proteomes" id="UP000266313">
    <property type="component" value="Chromosome"/>
</dbReference>
<evidence type="ECO:0000256" key="4">
    <source>
        <dbReference type="ARBA" id="ARBA00022989"/>
    </source>
</evidence>
<reference evidence="7 8" key="1">
    <citation type="submission" date="2016-12" db="EMBL/GenBank/DDBJ databases">
        <title>Genome sequencing of Methylocaldum marinum.</title>
        <authorList>
            <person name="Takeuchi M."/>
            <person name="Kamagata Y."/>
            <person name="Hiraoka S."/>
            <person name="Oshima K."/>
            <person name="Hattori M."/>
            <person name="Iwasaki W."/>
        </authorList>
    </citation>
    <scope>NUCLEOTIDE SEQUENCE [LARGE SCALE GENOMIC DNA]</scope>
    <source>
        <strain evidence="7 8">S8</strain>
    </source>
</reference>